<gene>
    <name evidence="1" type="ORF">GKIL_2623</name>
</gene>
<evidence type="ECO:0000313" key="2">
    <source>
        <dbReference type="Proteomes" id="UP000017396"/>
    </source>
</evidence>
<dbReference type="OrthoDB" id="1445911at2"/>
<keyword evidence="2" id="KW-1185">Reference proteome</keyword>
<organism evidence="1 2">
    <name type="scientific">Gloeobacter kilaueensis (strain ATCC BAA-2537 / CCAP 1431/1 / ULC 316 / JS1)</name>
    <dbReference type="NCBI Taxonomy" id="1183438"/>
    <lineage>
        <taxon>Bacteria</taxon>
        <taxon>Bacillati</taxon>
        <taxon>Cyanobacteriota</taxon>
        <taxon>Cyanophyceae</taxon>
        <taxon>Gloeobacterales</taxon>
        <taxon>Gloeobacteraceae</taxon>
        <taxon>Gloeobacter</taxon>
    </lineage>
</organism>
<dbReference type="EMBL" id="CP003587">
    <property type="protein sequence ID" value="AGY58869.1"/>
    <property type="molecule type" value="Genomic_DNA"/>
</dbReference>
<proteinExistence type="predicted"/>
<dbReference type="AlphaFoldDB" id="U5QMR1"/>
<evidence type="ECO:0000313" key="1">
    <source>
        <dbReference type="EMBL" id="AGY58869.1"/>
    </source>
</evidence>
<dbReference type="KEGG" id="glj:GKIL_2623"/>
<reference evidence="1 2" key="1">
    <citation type="journal article" date="2013" name="PLoS ONE">
        <title>Cultivation and Complete Genome Sequencing of Gloeobacter kilaueensis sp. nov., from a Lava Cave in Kilauea Caldera, Hawai'i.</title>
        <authorList>
            <person name="Saw J.H."/>
            <person name="Schatz M."/>
            <person name="Brown M.V."/>
            <person name="Kunkel D.D."/>
            <person name="Foster J.S."/>
            <person name="Shick H."/>
            <person name="Christensen S."/>
            <person name="Hou S."/>
            <person name="Wan X."/>
            <person name="Donachie S.P."/>
        </authorList>
    </citation>
    <scope>NUCLEOTIDE SEQUENCE [LARGE SCALE GENOMIC DNA]</scope>
    <source>
        <strain evidence="2">JS</strain>
    </source>
</reference>
<sequence length="190" mass="22333">MPTSWERFLHPETLRGNLISLSLFITVFEFFRERVVEMPKEIFSSGKELSISAKEDYKREVLLLDKEKNALTASMLWFKKFEAIDNQDFEDFRCIRKYRNELVHRAINYVIHSGNNLDESKFVKLVCLFSKIEKWWIINFEIAIDPGLKGSDSESIIPGSMMALQVMLDIALGNEKEEGYYYREIILESK</sequence>
<protein>
    <submittedName>
        <fullName evidence="1">Uncharacterized protein</fullName>
    </submittedName>
</protein>
<dbReference type="eggNOG" id="ENOG5032ZCY">
    <property type="taxonomic scope" value="Bacteria"/>
</dbReference>
<accession>U5QMR1</accession>
<dbReference type="Proteomes" id="UP000017396">
    <property type="component" value="Chromosome"/>
</dbReference>
<dbReference type="RefSeq" id="WP_023174065.1">
    <property type="nucleotide sequence ID" value="NC_022600.1"/>
</dbReference>
<name>U5QMR1_GLOK1</name>
<dbReference type="HOGENOM" id="CLU_115269_0_0_3"/>